<feature type="transmembrane region" description="Helical" evidence="1">
    <location>
        <begin position="70"/>
        <end position="89"/>
    </location>
</feature>
<name>A0A4D6HCW2_9EURY</name>
<feature type="transmembrane region" description="Helical" evidence="1">
    <location>
        <begin position="448"/>
        <end position="471"/>
    </location>
</feature>
<feature type="transmembrane region" description="Helical" evidence="1">
    <location>
        <begin position="38"/>
        <end position="58"/>
    </location>
</feature>
<feature type="transmembrane region" description="Helical" evidence="1">
    <location>
        <begin position="134"/>
        <end position="156"/>
    </location>
</feature>
<feature type="transmembrane region" description="Helical" evidence="1">
    <location>
        <begin position="483"/>
        <end position="500"/>
    </location>
</feature>
<dbReference type="EMBL" id="CP031310">
    <property type="protein sequence ID" value="QCC51914.1"/>
    <property type="molecule type" value="Genomic_DNA"/>
</dbReference>
<feature type="transmembrane region" description="Helical" evidence="1">
    <location>
        <begin position="232"/>
        <end position="253"/>
    </location>
</feature>
<evidence type="ECO:0000313" key="3">
    <source>
        <dbReference type="Proteomes" id="UP000296706"/>
    </source>
</evidence>
<accession>A0A4D6HCW2</accession>
<proteinExistence type="predicted"/>
<dbReference type="InterPro" id="IPR055941">
    <property type="entry name" value="DUF7519"/>
</dbReference>
<protein>
    <submittedName>
        <fullName evidence="2">Uncharacterized protein</fullName>
    </submittedName>
</protein>
<gene>
    <name evidence="2" type="ORF">DV733_12050</name>
</gene>
<sequence length="506" mass="51144">MVTMTELDRKPTWLSSRLAGVLAAVVVLVHGIALGEPLAAVVGLGGAVGLSWAAGRLARDRTAVARNDRAATAVWFVASLFVLLAPVTWLDPRAFVVLYLPLTGAVFVGLAGTDAIDGEHAASMFSVCWRTRDVFALGAIVLGAIQSGAVLALAAGGTRVLTSIPASGLTAAIVLLEGVLYGVVIALPAALRELDERVGTDRDGRVATVTVGDEPIEESLDAVSSWIHDNRLLVVVQLGLVVVGGSFLERTLLAAGPVGHTVVSVFTSGVLHVPLLVVVVLSALVLGGAFVHEILTTRAWIDPPALATDAAGSLLVLGVIGTVSLAVPDVLTDVVFSPTAEQLGLFYGPGAIILLWMAVVALCLPIVLSLATYVATLTGLSSDRSAGFLVGSALVLTGSVVAAEAGLSALVVFVGVAAAVLVWEFGEQASYLGTVIGSDGVSDGVETVHVTAAVGVAAVGVVVASGVGYVVGPLSVGAERATLAIALSLVAATFVLVAASEDEATD</sequence>
<feature type="transmembrane region" description="Helical" evidence="1">
    <location>
        <begin position="12"/>
        <end position="32"/>
    </location>
</feature>
<dbReference type="Proteomes" id="UP000296706">
    <property type="component" value="Chromosome"/>
</dbReference>
<reference evidence="2 3" key="1">
    <citation type="journal article" date="2019" name="Nat. Commun.">
        <title>A new type of DNA phosphorothioation-based antiviral system in archaea.</title>
        <authorList>
            <person name="Xiong L."/>
            <person name="Liu S."/>
            <person name="Chen S."/>
            <person name="Xiao Y."/>
            <person name="Zhu B."/>
            <person name="Gao Y."/>
            <person name="Zhang Y."/>
            <person name="Chen B."/>
            <person name="Luo J."/>
            <person name="Deng Z."/>
            <person name="Chen X."/>
            <person name="Wang L."/>
            <person name="Chen S."/>
        </authorList>
    </citation>
    <scope>NUCLEOTIDE SEQUENCE [LARGE SCALE GENOMIC DNA]</scope>
    <source>
        <strain evidence="2 3">CBA1105</strain>
    </source>
</reference>
<evidence type="ECO:0000313" key="2">
    <source>
        <dbReference type="EMBL" id="QCC51914.1"/>
    </source>
</evidence>
<feature type="transmembrane region" description="Helical" evidence="1">
    <location>
        <begin position="95"/>
        <end position="113"/>
    </location>
</feature>
<keyword evidence="1" id="KW-0472">Membrane</keyword>
<feature type="transmembrane region" description="Helical" evidence="1">
    <location>
        <begin position="273"/>
        <end position="295"/>
    </location>
</feature>
<dbReference type="AlphaFoldDB" id="A0A4D6HCW2"/>
<keyword evidence="1" id="KW-0812">Transmembrane</keyword>
<dbReference type="STRING" id="1457250.GCA_000755225_00475"/>
<organism evidence="2 3">
    <name type="scientific">Halapricum salinum</name>
    <dbReference type="NCBI Taxonomy" id="1457250"/>
    <lineage>
        <taxon>Archaea</taxon>
        <taxon>Methanobacteriati</taxon>
        <taxon>Methanobacteriota</taxon>
        <taxon>Stenosarchaea group</taxon>
        <taxon>Halobacteria</taxon>
        <taxon>Halobacteriales</taxon>
        <taxon>Haloarculaceae</taxon>
        <taxon>Halapricum</taxon>
    </lineage>
</organism>
<dbReference type="Pfam" id="PF24363">
    <property type="entry name" value="DUF7519"/>
    <property type="match status" value="1"/>
</dbReference>
<evidence type="ECO:0000256" key="1">
    <source>
        <dbReference type="SAM" id="Phobius"/>
    </source>
</evidence>
<feature type="transmembrane region" description="Helical" evidence="1">
    <location>
        <begin position="347"/>
        <end position="376"/>
    </location>
</feature>
<keyword evidence="3" id="KW-1185">Reference proteome</keyword>
<feature type="transmembrane region" description="Helical" evidence="1">
    <location>
        <begin position="307"/>
        <end position="327"/>
    </location>
</feature>
<keyword evidence="1" id="KW-1133">Transmembrane helix</keyword>
<dbReference type="KEGG" id="hsn:DV733_12050"/>
<feature type="transmembrane region" description="Helical" evidence="1">
    <location>
        <begin position="168"/>
        <end position="191"/>
    </location>
</feature>
<feature type="transmembrane region" description="Helical" evidence="1">
    <location>
        <begin position="388"/>
        <end position="421"/>
    </location>
</feature>